<sequence>GIILNRWGHAYVNPGLGFRFGMNGNIAPPDVIREPYGRIAIGHSELRGHQYWSGAAGEGRRAVEALLNLYF</sequence>
<protein>
    <recommendedName>
        <fullName evidence="2">Amine oxidase domain-containing protein</fullName>
    </recommendedName>
</protein>
<feature type="non-terminal residue" evidence="1">
    <location>
        <position position="1"/>
    </location>
</feature>
<accession>A0A381YDX6</accession>
<proteinExistence type="predicted"/>
<name>A0A381YDX6_9ZZZZ</name>
<gene>
    <name evidence="1" type="ORF">METZ01_LOCUS128123</name>
</gene>
<dbReference type="AlphaFoldDB" id="A0A381YDX6"/>
<reference evidence="1" key="1">
    <citation type="submission" date="2018-05" db="EMBL/GenBank/DDBJ databases">
        <authorList>
            <person name="Lanie J.A."/>
            <person name="Ng W.-L."/>
            <person name="Kazmierczak K.M."/>
            <person name="Andrzejewski T.M."/>
            <person name="Davidsen T.M."/>
            <person name="Wayne K.J."/>
            <person name="Tettelin H."/>
            <person name="Glass J.I."/>
            <person name="Rusch D."/>
            <person name="Podicherti R."/>
            <person name="Tsui H.-C.T."/>
            <person name="Winkler M.E."/>
        </authorList>
    </citation>
    <scope>NUCLEOTIDE SEQUENCE</scope>
</reference>
<evidence type="ECO:0008006" key="2">
    <source>
        <dbReference type="Google" id="ProtNLM"/>
    </source>
</evidence>
<evidence type="ECO:0000313" key="1">
    <source>
        <dbReference type="EMBL" id="SVA75269.1"/>
    </source>
</evidence>
<dbReference type="EMBL" id="UINC01018014">
    <property type="protein sequence ID" value="SVA75269.1"/>
    <property type="molecule type" value="Genomic_DNA"/>
</dbReference>
<organism evidence="1">
    <name type="scientific">marine metagenome</name>
    <dbReference type="NCBI Taxonomy" id="408172"/>
    <lineage>
        <taxon>unclassified sequences</taxon>
        <taxon>metagenomes</taxon>
        <taxon>ecological metagenomes</taxon>
    </lineage>
</organism>